<evidence type="ECO:0000259" key="4">
    <source>
        <dbReference type="Pfam" id="PF02866"/>
    </source>
</evidence>
<gene>
    <name evidence="5" type="ORF">MOO47_00660</name>
</gene>
<dbReference type="PIRSF" id="PIRSF000102">
    <property type="entry name" value="Lac_mal_DH"/>
    <property type="match status" value="1"/>
</dbReference>
<dbReference type="InterPro" id="IPR001557">
    <property type="entry name" value="L-lactate/malate_DH"/>
</dbReference>
<evidence type="ECO:0000256" key="2">
    <source>
        <dbReference type="RuleBase" id="RU003369"/>
    </source>
</evidence>
<accession>A0ABY4PDG1</accession>
<dbReference type="InterPro" id="IPR036291">
    <property type="entry name" value="NAD(P)-bd_dom_sf"/>
</dbReference>
<evidence type="ECO:0000256" key="1">
    <source>
        <dbReference type="ARBA" id="ARBA00006054"/>
    </source>
</evidence>
<dbReference type="PANTHER" id="PTHR43128">
    <property type="entry name" value="L-2-HYDROXYCARBOXYLATE DEHYDROGENASE (NAD(P)(+))"/>
    <property type="match status" value="1"/>
</dbReference>
<dbReference type="Gene3D" id="3.90.110.10">
    <property type="entry name" value="Lactate dehydrogenase/glycoside hydrolase, family 4, C-terminal"/>
    <property type="match status" value="1"/>
</dbReference>
<dbReference type="InterPro" id="IPR001236">
    <property type="entry name" value="Lactate/malate_DH_N"/>
</dbReference>
<dbReference type="PRINTS" id="PR00086">
    <property type="entry name" value="LLDHDRGNASE"/>
</dbReference>
<organism evidence="5 6">
    <name type="scientific">Bombilactobacillus thymidiniphilus</name>
    <dbReference type="NCBI Taxonomy" id="2923363"/>
    <lineage>
        <taxon>Bacteria</taxon>
        <taxon>Bacillati</taxon>
        <taxon>Bacillota</taxon>
        <taxon>Bacilli</taxon>
        <taxon>Lactobacillales</taxon>
        <taxon>Lactobacillaceae</taxon>
        <taxon>Bombilactobacillus</taxon>
    </lineage>
</organism>
<reference evidence="5 6" key="1">
    <citation type="journal article" date="2022" name="Int. J. Syst. Evol. Microbiol.">
        <title>Apilactobacillus apisilvae sp. nov., Nicolia spurrieriana gen. nov. sp. nov., Bombilactobacillus folatiphilus sp. nov. and Bombilactobacillus thymidiniphilus sp. nov., four new lactic acid bacterial isolates from stingless bees Tetragonula carbonaria and Austroplebeia australis.</title>
        <authorList>
            <person name="Oliphant S.A."/>
            <person name="Watson-Haigh N.S."/>
            <person name="Sumby K.M."/>
            <person name="Gardner J."/>
            <person name="Groom S."/>
            <person name="Jiranek V."/>
        </authorList>
    </citation>
    <scope>NUCLEOTIDE SEQUENCE [LARGE SCALE GENOMIC DNA]</scope>
    <source>
        <strain evidence="5 6">SG4_A1</strain>
    </source>
</reference>
<dbReference type="InterPro" id="IPR015955">
    <property type="entry name" value="Lactate_DH/Glyco_Ohase_4_C"/>
</dbReference>
<sequence>MMNKVGIIGLGHVGATTALLMAQRGKVGKMVLVDQNTAKVKSEQLDLQDQIAQLATDTSVVVQDYDSEQWDKITDLDVLIFCPGKIAALIDHGGNRDYELNITSQIVKEVAPKIKASKFAGIIVTITNPCDVIARLLQEQTGFDQQRIVGTGTSLETARMRHAVGAATGHNYHDVQGYVFGEHGDSMFPVWSSVQIAGKPITDFDVNLSQLKQQIVTGGYTIMDGKHYTNNGIATRANLTTEAILSDAKRALPVSAYDPDFKLYIGQLAIVGKNGIEKLVKLSLNKSEQHEYQIASKAIQANYEKVK</sequence>
<dbReference type="InterPro" id="IPR022383">
    <property type="entry name" value="Lactate/malate_DH_C"/>
</dbReference>
<feature type="domain" description="Lactate/malate dehydrogenase C-terminal" evidence="4">
    <location>
        <begin position="153"/>
        <end position="306"/>
    </location>
</feature>
<keyword evidence="6" id="KW-1185">Reference proteome</keyword>
<proteinExistence type="inferred from homology"/>
<dbReference type="Pfam" id="PF02866">
    <property type="entry name" value="Ldh_1_C"/>
    <property type="match status" value="1"/>
</dbReference>
<dbReference type="EMBL" id="CP093365">
    <property type="protein sequence ID" value="UQS83747.1"/>
    <property type="molecule type" value="Genomic_DNA"/>
</dbReference>
<dbReference type="SUPFAM" id="SSF56327">
    <property type="entry name" value="LDH C-terminal domain-like"/>
    <property type="match status" value="1"/>
</dbReference>
<dbReference type="PANTHER" id="PTHR43128:SF31">
    <property type="entry name" value="L-LACTATE DEHYDROGENASE"/>
    <property type="match status" value="1"/>
</dbReference>
<dbReference type="Proteomes" id="UP000831947">
    <property type="component" value="Chromosome"/>
</dbReference>
<name>A0ABY4PDG1_9LACO</name>
<evidence type="ECO:0000313" key="6">
    <source>
        <dbReference type="Proteomes" id="UP000831947"/>
    </source>
</evidence>
<dbReference type="Pfam" id="PF00056">
    <property type="entry name" value="Ldh_1_N"/>
    <property type="match status" value="1"/>
</dbReference>
<dbReference type="RefSeq" id="WP_249512932.1">
    <property type="nucleotide sequence ID" value="NZ_CP093365.1"/>
</dbReference>
<feature type="domain" description="Lactate/malate dehydrogenase N-terminal" evidence="3">
    <location>
        <begin position="4"/>
        <end position="150"/>
    </location>
</feature>
<comment type="similarity">
    <text evidence="1">Belongs to the LDH/MDH superfamily. LDH family.</text>
</comment>
<evidence type="ECO:0000313" key="5">
    <source>
        <dbReference type="EMBL" id="UQS83747.1"/>
    </source>
</evidence>
<dbReference type="Gene3D" id="3.40.50.720">
    <property type="entry name" value="NAD(P)-binding Rossmann-like Domain"/>
    <property type="match status" value="1"/>
</dbReference>
<dbReference type="SUPFAM" id="SSF51735">
    <property type="entry name" value="NAD(P)-binding Rossmann-fold domains"/>
    <property type="match status" value="1"/>
</dbReference>
<keyword evidence="2" id="KW-0560">Oxidoreductase</keyword>
<evidence type="ECO:0000259" key="3">
    <source>
        <dbReference type="Pfam" id="PF00056"/>
    </source>
</evidence>
<protein>
    <submittedName>
        <fullName evidence="5">L-lactate dehydrogenase</fullName>
    </submittedName>
</protein>